<dbReference type="EMBL" id="JAWDID010000011">
    <property type="protein sequence ID" value="MDU0340245.1"/>
    <property type="molecule type" value="Genomic_DNA"/>
</dbReference>
<evidence type="ECO:0000313" key="3">
    <source>
        <dbReference type="Proteomes" id="UP001254257"/>
    </source>
</evidence>
<dbReference type="Proteomes" id="UP001254257">
    <property type="component" value="Unassembled WGS sequence"/>
</dbReference>
<proteinExistence type="predicted"/>
<reference evidence="2 3" key="1">
    <citation type="submission" date="2023-09" db="EMBL/GenBank/DDBJ databases">
        <title>Whole genome shotgun sequencing (WGS) of Bosea sp. ZW T0_25, isolated from stored onions (Allium cepa).</title>
        <authorList>
            <person name="Stoll D.A."/>
            <person name="Huch M."/>
        </authorList>
    </citation>
    <scope>NUCLEOTIDE SEQUENCE [LARGE SCALE GENOMIC DNA]</scope>
    <source>
        <strain evidence="2 3">ZW T0_25</strain>
    </source>
</reference>
<dbReference type="Pfam" id="PF11453">
    <property type="entry name" value="DUF2950"/>
    <property type="match status" value="1"/>
</dbReference>
<organism evidence="2 3">
    <name type="scientific">Bosea rubneri</name>
    <dbReference type="NCBI Taxonomy" id="3075434"/>
    <lineage>
        <taxon>Bacteria</taxon>
        <taxon>Pseudomonadati</taxon>
        <taxon>Pseudomonadota</taxon>
        <taxon>Alphaproteobacteria</taxon>
        <taxon>Hyphomicrobiales</taxon>
        <taxon>Boseaceae</taxon>
        <taxon>Bosea</taxon>
    </lineage>
</organism>
<feature type="chain" id="PRO_5047455150" evidence="1">
    <location>
        <begin position="29"/>
        <end position="310"/>
    </location>
</feature>
<keyword evidence="1" id="KW-0732">Signal</keyword>
<accession>A0ABU3S7D1</accession>
<dbReference type="RefSeq" id="WP_316018116.1">
    <property type="nucleotide sequence ID" value="NZ_JAWDID010000011.1"/>
</dbReference>
<keyword evidence="3" id="KW-1185">Reference proteome</keyword>
<name>A0ABU3S7D1_9HYPH</name>
<dbReference type="InterPro" id="IPR021556">
    <property type="entry name" value="DUF2950"/>
</dbReference>
<evidence type="ECO:0000256" key="1">
    <source>
        <dbReference type="SAM" id="SignalP"/>
    </source>
</evidence>
<comment type="caution">
    <text evidence="2">The sequence shown here is derived from an EMBL/GenBank/DDBJ whole genome shotgun (WGS) entry which is preliminary data.</text>
</comment>
<evidence type="ECO:0000313" key="2">
    <source>
        <dbReference type="EMBL" id="MDU0340245.1"/>
    </source>
</evidence>
<gene>
    <name evidence="2" type="ORF">RKE40_10150</name>
</gene>
<feature type="signal peptide" evidence="1">
    <location>
        <begin position="1"/>
        <end position="28"/>
    </location>
</feature>
<sequence length="310" mass="33397">MTKPWQALRRLFLLLTAGAAFILSPATAARAQQPFNTPGEAAAALVEAVRARDSTRLRTILGAPARAILSSGDTVADAADRERFVVAYDNRHSVSEKGDTATLLVGQDEFPFPIPIVRSGGRWKFDSEAGSREINARRIGRNELAAMQAILAFYDAQQDYAAKDRTGKGAGLYASRIVSRPGTRDGLYWPNAAGEEQSPLGELAAEAAGEGYRAGEERRPYHGYYFKILTRQGSAAPGGRIDYVAGGRMIGGFAILAYPAEYGRSGVMSFMLNHSGTVYQKDLGPRTARTAARMGSFNPDSGWEKVSPGQ</sequence>
<protein>
    <submittedName>
        <fullName evidence="2">DUF2950 domain-containing protein</fullName>
    </submittedName>
</protein>